<evidence type="ECO:0000313" key="2">
    <source>
        <dbReference type="EMBL" id="CAF4431057.1"/>
    </source>
</evidence>
<gene>
    <name evidence="2" type="ORF">OXD698_LOCUS53235</name>
</gene>
<evidence type="ECO:0000256" key="1">
    <source>
        <dbReference type="SAM" id="MobiDB-lite"/>
    </source>
</evidence>
<feature type="compositionally biased region" description="Basic and acidic residues" evidence="1">
    <location>
        <begin position="15"/>
        <end position="28"/>
    </location>
</feature>
<sequence>MDTLVRVYKSSPHTSLDHTNDLDGTTHKTDEVQKEKVIQIVDQDNDITRRVSEGIDSLTVVTTPTAEQ</sequence>
<comment type="caution">
    <text evidence="2">The sequence shown here is derived from an EMBL/GenBank/DDBJ whole genome shotgun (WGS) entry which is preliminary data.</text>
</comment>
<organism evidence="2 3">
    <name type="scientific">Adineta steineri</name>
    <dbReference type="NCBI Taxonomy" id="433720"/>
    <lineage>
        <taxon>Eukaryota</taxon>
        <taxon>Metazoa</taxon>
        <taxon>Spiralia</taxon>
        <taxon>Gnathifera</taxon>
        <taxon>Rotifera</taxon>
        <taxon>Eurotatoria</taxon>
        <taxon>Bdelloidea</taxon>
        <taxon>Adinetida</taxon>
        <taxon>Adinetidae</taxon>
        <taxon>Adineta</taxon>
    </lineage>
</organism>
<dbReference type="AlphaFoldDB" id="A0A820R062"/>
<dbReference type="EMBL" id="CAJOAZ010030189">
    <property type="protein sequence ID" value="CAF4431057.1"/>
    <property type="molecule type" value="Genomic_DNA"/>
</dbReference>
<reference evidence="2" key="1">
    <citation type="submission" date="2021-02" db="EMBL/GenBank/DDBJ databases">
        <authorList>
            <person name="Nowell W R."/>
        </authorList>
    </citation>
    <scope>NUCLEOTIDE SEQUENCE</scope>
</reference>
<feature type="non-terminal residue" evidence="2">
    <location>
        <position position="1"/>
    </location>
</feature>
<accession>A0A820R062</accession>
<dbReference type="Proteomes" id="UP000663844">
    <property type="component" value="Unassembled WGS sequence"/>
</dbReference>
<feature type="region of interest" description="Disordered" evidence="1">
    <location>
        <begin position="9"/>
        <end position="28"/>
    </location>
</feature>
<evidence type="ECO:0000313" key="3">
    <source>
        <dbReference type="Proteomes" id="UP000663844"/>
    </source>
</evidence>
<proteinExistence type="predicted"/>
<protein>
    <submittedName>
        <fullName evidence="2">Uncharacterized protein</fullName>
    </submittedName>
</protein>
<name>A0A820R062_9BILA</name>